<dbReference type="EMBL" id="OU893354">
    <property type="protein sequence ID" value="CAG9790720.1"/>
    <property type="molecule type" value="Genomic_DNA"/>
</dbReference>
<dbReference type="SUPFAM" id="SSF52833">
    <property type="entry name" value="Thioredoxin-like"/>
    <property type="match status" value="1"/>
</dbReference>
<dbReference type="CDD" id="cd02989">
    <property type="entry name" value="Phd_like_TxnDC9"/>
    <property type="match status" value="1"/>
</dbReference>
<evidence type="ECO:0000256" key="1">
    <source>
        <dbReference type="ARBA" id="ARBA00026148"/>
    </source>
</evidence>
<organism evidence="4 5">
    <name type="scientific">Diatraea saccharalis</name>
    <name type="common">sugarcane borer</name>
    <dbReference type="NCBI Taxonomy" id="40085"/>
    <lineage>
        <taxon>Eukaryota</taxon>
        <taxon>Metazoa</taxon>
        <taxon>Ecdysozoa</taxon>
        <taxon>Arthropoda</taxon>
        <taxon>Hexapoda</taxon>
        <taxon>Insecta</taxon>
        <taxon>Pterygota</taxon>
        <taxon>Neoptera</taxon>
        <taxon>Endopterygota</taxon>
        <taxon>Lepidoptera</taxon>
        <taxon>Glossata</taxon>
        <taxon>Ditrysia</taxon>
        <taxon>Pyraloidea</taxon>
        <taxon>Crambidae</taxon>
        <taxon>Crambinae</taxon>
        <taxon>Diatraea</taxon>
    </lineage>
</organism>
<sequence length="210" mass="24367">MEQIIHQVAQNMEKQLDHEIERLDALDSGDLEAIRQQRIAEMKQRAKQKQEWLANGHGEYTEIDGEKEFFTVCNKSSNVVCHFYKNDTPRCRIVDMHLKLLAKKHVETRFVKLDAERAPFLTGRLKIRVIPTIAIVKENKTKDFIVGFTDLGNRDDFHTDMLEWRLARGDVIEYSGDLLNPPETKKQSLHIQKKSIRGSAQDDDSDDFSD</sequence>
<proteinExistence type="predicted"/>
<evidence type="ECO:0000313" key="4">
    <source>
        <dbReference type="EMBL" id="CAG9790720.1"/>
    </source>
</evidence>
<dbReference type="Pfam" id="PF00085">
    <property type="entry name" value="Thioredoxin"/>
    <property type="match status" value="1"/>
</dbReference>
<reference evidence="4" key="1">
    <citation type="submission" date="2021-12" db="EMBL/GenBank/DDBJ databases">
        <authorList>
            <person name="King R."/>
        </authorList>
    </citation>
    <scope>NUCLEOTIDE SEQUENCE</scope>
</reference>
<dbReference type="PANTHER" id="PTHR21148">
    <property type="entry name" value="THIOREDOXIN DOMAIN-CONTAINING PROTEIN 9"/>
    <property type="match status" value="1"/>
</dbReference>
<dbReference type="InterPro" id="IPR036249">
    <property type="entry name" value="Thioredoxin-like_sf"/>
</dbReference>
<feature type="compositionally biased region" description="Acidic residues" evidence="2">
    <location>
        <begin position="201"/>
        <end position="210"/>
    </location>
</feature>
<dbReference type="AlphaFoldDB" id="A0A9N9WDT7"/>
<feature type="region of interest" description="Disordered" evidence="2">
    <location>
        <begin position="181"/>
        <end position="210"/>
    </location>
</feature>
<dbReference type="Gene3D" id="3.40.30.10">
    <property type="entry name" value="Glutaredoxin"/>
    <property type="match status" value="1"/>
</dbReference>
<protein>
    <recommendedName>
        <fullName evidence="1">Thioredoxin domain-containing protein 9</fullName>
    </recommendedName>
</protein>
<keyword evidence="5" id="KW-1185">Reference proteome</keyword>
<gene>
    <name evidence="4" type="ORF">DIATSA_LOCUS8381</name>
</gene>
<evidence type="ECO:0000256" key="2">
    <source>
        <dbReference type="SAM" id="MobiDB-lite"/>
    </source>
</evidence>
<name>A0A9N9WDT7_9NEOP</name>
<accession>A0A9N9WDT7</accession>
<evidence type="ECO:0000313" key="5">
    <source>
        <dbReference type="Proteomes" id="UP001153714"/>
    </source>
</evidence>
<dbReference type="OrthoDB" id="10257948at2759"/>
<reference evidence="4" key="2">
    <citation type="submission" date="2022-10" db="EMBL/GenBank/DDBJ databases">
        <authorList>
            <consortium name="ENA_rothamsted_submissions"/>
            <consortium name="culmorum"/>
            <person name="King R."/>
        </authorList>
    </citation>
    <scope>NUCLEOTIDE SEQUENCE</scope>
</reference>
<feature type="compositionally biased region" description="Basic residues" evidence="2">
    <location>
        <begin position="187"/>
        <end position="196"/>
    </location>
</feature>
<dbReference type="Proteomes" id="UP001153714">
    <property type="component" value="Chromosome 23"/>
</dbReference>
<feature type="domain" description="Thioredoxin" evidence="3">
    <location>
        <begin position="67"/>
        <end position="148"/>
    </location>
</feature>
<evidence type="ECO:0000259" key="3">
    <source>
        <dbReference type="Pfam" id="PF00085"/>
    </source>
</evidence>
<dbReference type="InterPro" id="IPR013766">
    <property type="entry name" value="Thioredoxin_domain"/>
</dbReference>